<evidence type="ECO:0000313" key="1">
    <source>
        <dbReference type="EMBL" id="ODM98434.1"/>
    </source>
</evidence>
<accession>A0A1D2N044</accession>
<reference evidence="1 2" key="1">
    <citation type="journal article" date="2016" name="Genome Biol. Evol.">
        <title>Gene Family Evolution Reflects Adaptation to Soil Environmental Stressors in the Genome of the Collembolan Orchesella cincta.</title>
        <authorList>
            <person name="Faddeeva-Vakhrusheva A."/>
            <person name="Derks M.F."/>
            <person name="Anvar S.Y."/>
            <person name="Agamennone V."/>
            <person name="Suring W."/>
            <person name="Smit S."/>
            <person name="van Straalen N.M."/>
            <person name="Roelofs D."/>
        </authorList>
    </citation>
    <scope>NUCLEOTIDE SEQUENCE [LARGE SCALE GENOMIC DNA]</scope>
    <source>
        <tissue evidence="1">Mixed pool</tissue>
    </source>
</reference>
<comment type="caution">
    <text evidence="1">The sequence shown here is derived from an EMBL/GenBank/DDBJ whole genome shotgun (WGS) entry which is preliminary data.</text>
</comment>
<protein>
    <submittedName>
        <fullName evidence="1">Uncharacterized protein</fullName>
    </submittedName>
</protein>
<sequence>WEIYTFDISFIQALHNRASGSGKQTCFELGCGFAMNKLKQSTCFVNLGSEKLLRNTFIWSHVKLLKYGELRSNIQFKI</sequence>
<keyword evidence="2" id="KW-1185">Reference proteome</keyword>
<gene>
    <name evidence="1" type="ORF">Ocin01_08248</name>
</gene>
<evidence type="ECO:0000313" key="2">
    <source>
        <dbReference type="Proteomes" id="UP000094527"/>
    </source>
</evidence>
<dbReference type="Proteomes" id="UP000094527">
    <property type="component" value="Unassembled WGS sequence"/>
</dbReference>
<organism evidence="1 2">
    <name type="scientific">Orchesella cincta</name>
    <name type="common">Springtail</name>
    <name type="synonym">Podura cincta</name>
    <dbReference type="NCBI Taxonomy" id="48709"/>
    <lineage>
        <taxon>Eukaryota</taxon>
        <taxon>Metazoa</taxon>
        <taxon>Ecdysozoa</taxon>
        <taxon>Arthropoda</taxon>
        <taxon>Hexapoda</taxon>
        <taxon>Collembola</taxon>
        <taxon>Entomobryomorpha</taxon>
        <taxon>Entomobryoidea</taxon>
        <taxon>Orchesellidae</taxon>
        <taxon>Orchesellinae</taxon>
        <taxon>Orchesella</taxon>
    </lineage>
</organism>
<proteinExistence type="predicted"/>
<dbReference type="EMBL" id="LJIJ01000355">
    <property type="protein sequence ID" value="ODM98434.1"/>
    <property type="molecule type" value="Genomic_DNA"/>
</dbReference>
<name>A0A1D2N044_ORCCI</name>
<dbReference type="AlphaFoldDB" id="A0A1D2N044"/>
<feature type="non-terminal residue" evidence="1">
    <location>
        <position position="1"/>
    </location>
</feature>